<feature type="compositionally biased region" description="Gly residues" evidence="1">
    <location>
        <begin position="138"/>
        <end position="156"/>
    </location>
</feature>
<feature type="region of interest" description="Disordered" evidence="1">
    <location>
        <begin position="1"/>
        <end position="208"/>
    </location>
</feature>
<gene>
    <name evidence="2" type="ORF">GCM10011594_23520</name>
</gene>
<evidence type="ECO:0000313" key="3">
    <source>
        <dbReference type="Proteomes" id="UP000655208"/>
    </source>
</evidence>
<evidence type="ECO:0000313" key="2">
    <source>
        <dbReference type="EMBL" id="GGM02710.1"/>
    </source>
</evidence>
<feature type="compositionally biased region" description="Polar residues" evidence="1">
    <location>
        <begin position="88"/>
        <end position="103"/>
    </location>
</feature>
<feature type="compositionally biased region" description="Polar residues" evidence="1">
    <location>
        <begin position="1"/>
        <end position="17"/>
    </location>
</feature>
<feature type="compositionally biased region" description="Low complexity" evidence="1">
    <location>
        <begin position="121"/>
        <end position="137"/>
    </location>
</feature>
<dbReference type="AlphaFoldDB" id="A0A917WGP7"/>
<dbReference type="Proteomes" id="UP000655208">
    <property type="component" value="Unassembled WGS sequence"/>
</dbReference>
<evidence type="ECO:0000256" key="1">
    <source>
        <dbReference type="SAM" id="MobiDB-lite"/>
    </source>
</evidence>
<comment type="caution">
    <text evidence="2">The sequence shown here is derived from an EMBL/GenBank/DDBJ whole genome shotgun (WGS) entry which is preliminary data.</text>
</comment>
<reference evidence="2" key="1">
    <citation type="journal article" date="2014" name="Int. J. Syst. Evol. Microbiol.">
        <title>Complete genome sequence of Corynebacterium casei LMG S-19264T (=DSM 44701T), isolated from a smear-ripened cheese.</title>
        <authorList>
            <consortium name="US DOE Joint Genome Institute (JGI-PGF)"/>
            <person name="Walter F."/>
            <person name="Albersmeier A."/>
            <person name="Kalinowski J."/>
            <person name="Ruckert C."/>
        </authorList>
    </citation>
    <scope>NUCLEOTIDE SEQUENCE</scope>
    <source>
        <strain evidence="2">CGMCC 4.7308</strain>
    </source>
</reference>
<dbReference type="EMBL" id="BMNA01000004">
    <property type="protein sequence ID" value="GGM02710.1"/>
    <property type="molecule type" value="Genomic_DNA"/>
</dbReference>
<keyword evidence="3" id="KW-1185">Reference proteome</keyword>
<protein>
    <submittedName>
        <fullName evidence="2">Uncharacterized protein</fullName>
    </submittedName>
</protein>
<sequence>MTSSEPAGSTRQDQTDQAAPVSAGDTARPAGTEPPQRADDDLAPAVESEGGEGAPAGSPRSGGTGGAAEVPAGDSGRSDGGGEDAVTTARSGTTPAPDGSSTPAAGDAVEPTSGSTDTGRDASTGASTDAATAPGSSDRGGTGTQGGAGTSAGGPVGATDDEPADGAQTEQERLAAMVPVDTTQLERADAAIETAKQHAGAALDPDTD</sequence>
<name>A0A917WGP7_9ACTN</name>
<proteinExistence type="predicted"/>
<organism evidence="2 3">
    <name type="scientific">Nakamurella endophytica</name>
    <dbReference type="NCBI Taxonomy" id="1748367"/>
    <lineage>
        <taxon>Bacteria</taxon>
        <taxon>Bacillati</taxon>
        <taxon>Actinomycetota</taxon>
        <taxon>Actinomycetes</taxon>
        <taxon>Nakamurellales</taxon>
        <taxon>Nakamurellaceae</taxon>
        <taxon>Nakamurella</taxon>
    </lineage>
</organism>
<dbReference type="RefSeq" id="WP_188941714.1">
    <property type="nucleotide sequence ID" value="NZ_BMNA01000004.1"/>
</dbReference>
<accession>A0A917WGP7</accession>
<reference evidence="2" key="2">
    <citation type="submission" date="2020-09" db="EMBL/GenBank/DDBJ databases">
        <authorList>
            <person name="Sun Q."/>
            <person name="Zhou Y."/>
        </authorList>
    </citation>
    <scope>NUCLEOTIDE SEQUENCE</scope>
    <source>
        <strain evidence="2">CGMCC 4.7308</strain>
    </source>
</reference>